<dbReference type="Proteomes" id="UP001597083">
    <property type="component" value="Unassembled WGS sequence"/>
</dbReference>
<dbReference type="InterPro" id="IPR036291">
    <property type="entry name" value="NAD(P)-bd_dom_sf"/>
</dbReference>
<sequence>MFLVTGATGNVGSEVVHALLRAGAPVRALVRKPEAAVPD</sequence>
<keyword evidence="3" id="KW-1185">Reference proteome</keyword>
<reference evidence="3" key="1">
    <citation type="journal article" date="2019" name="Int. J. Syst. Evol. Microbiol.">
        <title>The Global Catalogue of Microorganisms (GCM) 10K type strain sequencing project: providing services to taxonomists for standard genome sequencing and annotation.</title>
        <authorList>
            <consortium name="The Broad Institute Genomics Platform"/>
            <consortium name="The Broad Institute Genome Sequencing Center for Infectious Disease"/>
            <person name="Wu L."/>
            <person name="Ma J."/>
        </authorList>
    </citation>
    <scope>NUCLEOTIDE SEQUENCE [LARGE SCALE GENOMIC DNA]</scope>
    <source>
        <strain evidence="3">JCM 31696</strain>
    </source>
</reference>
<accession>A0ABW3CJ62</accession>
<evidence type="ECO:0000259" key="1">
    <source>
        <dbReference type="Pfam" id="PF05368"/>
    </source>
</evidence>
<proteinExistence type="predicted"/>
<dbReference type="InterPro" id="IPR008030">
    <property type="entry name" value="NmrA-like"/>
</dbReference>
<comment type="caution">
    <text evidence="2">The sequence shown here is derived from an EMBL/GenBank/DDBJ whole genome shotgun (WGS) entry which is preliminary data.</text>
</comment>
<organism evidence="2 3">
    <name type="scientific">Actinomadura adrarensis</name>
    <dbReference type="NCBI Taxonomy" id="1819600"/>
    <lineage>
        <taxon>Bacteria</taxon>
        <taxon>Bacillati</taxon>
        <taxon>Actinomycetota</taxon>
        <taxon>Actinomycetes</taxon>
        <taxon>Streptosporangiales</taxon>
        <taxon>Thermomonosporaceae</taxon>
        <taxon>Actinomadura</taxon>
    </lineage>
</organism>
<gene>
    <name evidence="2" type="ORF">ACFQ07_20275</name>
</gene>
<dbReference type="Pfam" id="PF05368">
    <property type="entry name" value="NmrA"/>
    <property type="match status" value="1"/>
</dbReference>
<feature type="non-terminal residue" evidence="2">
    <location>
        <position position="39"/>
    </location>
</feature>
<dbReference type="Gene3D" id="3.40.50.720">
    <property type="entry name" value="NAD(P)-binding Rossmann-like Domain"/>
    <property type="match status" value="1"/>
</dbReference>
<protein>
    <submittedName>
        <fullName evidence="2">NmrA family NAD(P)-binding protein</fullName>
    </submittedName>
</protein>
<dbReference type="EMBL" id="JBHTIR010003042">
    <property type="protein sequence ID" value="MFD0854585.1"/>
    <property type="molecule type" value="Genomic_DNA"/>
</dbReference>
<evidence type="ECO:0000313" key="2">
    <source>
        <dbReference type="EMBL" id="MFD0854585.1"/>
    </source>
</evidence>
<name>A0ABW3CJ62_9ACTN</name>
<feature type="domain" description="NmrA-like" evidence="1">
    <location>
        <begin position="3"/>
        <end position="34"/>
    </location>
</feature>
<evidence type="ECO:0000313" key="3">
    <source>
        <dbReference type="Proteomes" id="UP001597083"/>
    </source>
</evidence>
<dbReference type="SUPFAM" id="SSF51735">
    <property type="entry name" value="NAD(P)-binding Rossmann-fold domains"/>
    <property type="match status" value="1"/>
</dbReference>